<accession>A0AAF3E911</accession>
<dbReference type="Proteomes" id="UP000887575">
    <property type="component" value="Unassembled WGS sequence"/>
</dbReference>
<evidence type="ECO:0000313" key="3">
    <source>
        <dbReference type="WBParaSite" id="MBELARI_LOCUS10402"/>
    </source>
</evidence>
<organism evidence="2 3">
    <name type="scientific">Mesorhabditis belari</name>
    <dbReference type="NCBI Taxonomy" id="2138241"/>
    <lineage>
        <taxon>Eukaryota</taxon>
        <taxon>Metazoa</taxon>
        <taxon>Ecdysozoa</taxon>
        <taxon>Nematoda</taxon>
        <taxon>Chromadorea</taxon>
        <taxon>Rhabditida</taxon>
        <taxon>Rhabditina</taxon>
        <taxon>Rhabditomorpha</taxon>
        <taxon>Rhabditoidea</taxon>
        <taxon>Rhabditidae</taxon>
        <taxon>Mesorhabditinae</taxon>
        <taxon>Mesorhabditis</taxon>
    </lineage>
</organism>
<protein>
    <submittedName>
        <fullName evidence="3">Uncharacterized protein</fullName>
    </submittedName>
</protein>
<name>A0AAF3E911_9BILA</name>
<proteinExistence type="predicted"/>
<dbReference type="AlphaFoldDB" id="A0AAF3E911"/>
<keyword evidence="2" id="KW-1185">Reference proteome</keyword>
<keyword evidence="1" id="KW-0732">Signal</keyword>
<sequence length="195" mass="22069">MLLKIVIAFGLGVAWAEEQIPCGLPPFTGKLPEKQGIEMKATWANYTKGSCDDLQEHTFAILDTLTPEERTVVFGAPPQSDSFEHEGVPMFIRMMNPENKKAFDAIWLNSGIEDDVKHKKVSEFAKQNFKGDQLSNFNSWFDEVRRHKAAVDERIAKLSKKAKATLKKIIKIRAQEQDILAKMSKEVARELHGLI</sequence>
<evidence type="ECO:0000313" key="2">
    <source>
        <dbReference type="Proteomes" id="UP000887575"/>
    </source>
</evidence>
<dbReference type="WBParaSite" id="MBELARI_LOCUS10402">
    <property type="protein sequence ID" value="MBELARI_LOCUS10402"/>
    <property type="gene ID" value="MBELARI_LOCUS10402"/>
</dbReference>
<reference evidence="3" key="1">
    <citation type="submission" date="2024-02" db="UniProtKB">
        <authorList>
            <consortium name="WormBaseParasite"/>
        </authorList>
    </citation>
    <scope>IDENTIFICATION</scope>
</reference>
<evidence type="ECO:0000256" key="1">
    <source>
        <dbReference type="SAM" id="SignalP"/>
    </source>
</evidence>
<feature type="signal peptide" evidence="1">
    <location>
        <begin position="1"/>
        <end position="16"/>
    </location>
</feature>
<feature type="chain" id="PRO_5042234125" evidence="1">
    <location>
        <begin position="17"/>
        <end position="195"/>
    </location>
</feature>